<evidence type="ECO:0000313" key="13">
    <source>
        <dbReference type="EMBL" id="CAJ1374568.1"/>
    </source>
</evidence>
<dbReference type="InterPro" id="IPR037160">
    <property type="entry name" value="DNA_Pol_thumb_sf"/>
</dbReference>
<dbReference type="GO" id="GO:0003677">
    <property type="term" value="F:DNA binding"/>
    <property type="evidence" value="ECO:0007669"/>
    <property type="project" value="InterPro"/>
</dbReference>
<keyword evidence="5 8" id="KW-0694">RNA-binding</keyword>
<feature type="active site" description="Nucleophile; Schiff-base intermediate with DNA; for 5'-dRP lyase activity" evidence="7">
    <location>
        <position position="827"/>
    </location>
</feature>
<proteinExistence type="predicted"/>
<reference evidence="13" key="1">
    <citation type="submission" date="2023-08" db="EMBL/GenBank/DDBJ databases">
        <authorList>
            <person name="Chen Y."/>
            <person name="Shah S."/>
            <person name="Dougan E. K."/>
            <person name="Thang M."/>
            <person name="Chan C."/>
        </authorList>
    </citation>
    <scope>NUCLEOTIDE SEQUENCE</scope>
</reference>
<dbReference type="SUPFAM" id="SSF81585">
    <property type="entry name" value="PsbU/PolX domain-like"/>
    <property type="match status" value="1"/>
</dbReference>
<dbReference type="PRINTS" id="PR00870">
    <property type="entry name" value="DNAPOLXBETA"/>
</dbReference>
<evidence type="ECO:0000256" key="1">
    <source>
        <dbReference type="ARBA" id="ARBA00001936"/>
    </source>
</evidence>
<dbReference type="InterPro" id="IPR022312">
    <property type="entry name" value="DNA_pol_X"/>
</dbReference>
<evidence type="ECO:0000256" key="3">
    <source>
        <dbReference type="ARBA" id="ARBA00022679"/>
    </source>
</evidence>
<evidence type="ECO:0000259" key="11">
    <source>
        <dbReference type="PROSITE" id="PS50172"/>
    </source>
</evidence>
<feature type="transmembrane region" description="Helical" evidence="10">
    <location>
        <begin position="73"/>
        <end position="93"/>
    </location>
</feature>
<dbReference type="Gene3D" id="3.40.50.10190">
    <property type="entry name" value="BRCT domain"/>
    <property type="match status" value="1"/>
</dbReference>
<dbReference type="SUPFAM" id="SSF81301">
    <property type="entry name" value="Nucleotidyltransferase"/>
    <property type="match status" value="1"/>
</dbReference>
<protein>
    <recommendedName>
        <fullName evidence="2">DNA polymerase lambda</fullName>
    </recommendedName>
</protein>
<evidence type="ECO:0000256" key="10">
    <source>
        <dbReference type="SAM" id="Phobius"/>
    </source>
</evidence>
<dbReference type="InterPro" id="IPR018944">
    <property type="entry name" value="DNA_pol_lambd_fingers_domain"/>
</dbReference>
<comment type="cofactor">
    <cofactor evidence="1">
        <name>Mn(2+)</name>
        <dbReference type="ChEBI" id="CHEBI:29035"/>
    </cofactor>
</comment>
<evidence type="ECO:0000256" key="4">
    <source>
        <dbReference type="ARBA" id="ARBA00022695"/>
    </source>
</evidence>
<dbReference type="InterPro" id="IPR036388">
    <property type="entry name" value="WH-like_DNA-bd_sf"/>
</dbReference>
<dbReference type="Gene3D" id="1.10.150.20">
    <property type="entry name" value="5' to 3' exonuclease, C-terminal subdomain"/>
    <property type="match status" value="1"/>
</dbReference>
<feature type="region of interest" description="Disordered" evidence="9">
    <location>
        <begin position="722"/>
        <end position="763"/>
    </location>
</feature>
<dbReference type="Pfam" id="PF14791">
    <property type="entry name" value="DNA_pol_B_thumb"/>
    <property type="match status" value="1"/>
</dbReference>
<dbReference type="GO" id="GO:0003723">
    <property type="term" value="F:RNA binding"/>
    <property type="evidence" value="ECO:0007669"/>
    <property type="project" value="UniProtKB-UniRule"/>
</dbReference>
<dbReference type="Pfam" id="PF10391">
    <property type="entry name" value="DNA_pol_lambd_f"/>
    <property type="match status" value="1"/>
</dbReference>
<dbReference type="SUPFAM" id="SSF52113">
    <property type="entry name" value="BRCT domain"/>
    <property type="match status" value="1"/>
</dbReference>
<dbReference type="InterPro" id="IPR006630">
    <property type="entry name" value="La_HTH"/>
</dbReference>
<evidence type="ECO:0000313" key="14">
    <source>
        <dbReference type="Proteomes" id="UP001178507"/>
    </source>
</evidence>
<dbReference type="Proteomes" id="UP001178507">
    <property type="component" value="Unassembled WGS sequence"/>
</dbReference>
<dbReference type="SMART" id="SM00483">
    <property type="entry name" value="POLXc"/>
    <property type="match status" value="1"/>
</dbReference>
<keyword evidence="10" id="KW-1133">Transmembrane helix</keyword>
<keyword evidence="10" id="KW-0472">Membrane</keyword>
<keyword evidence="10" id="KW-0812">Transmembrane</keyword>
<evidence type="ECO:0000256" key="9">
    <source>
        <dbReference type="SAM" id="MobiDB-lite"/>
    </source>
</evidence>
<keyword evidence="6" id="KW-0456">Lyase</keyword>
<dbReference type="GO" id="GO:0005634">
    <property type="term" value="C:nucleus"/>
    <property type="evidence" value="ECO:0007669"/>
    <property type="project" value="TreeGrafter"/>
</dbReference>
<keyword evidence="14" id="KW-1185">Reference proteome</keyword>
<dbReference type="PROSITE" id="PS50961">
    <property type="entry name" value="HTH_LA"/>
    <property type="match status" value="1"/>
</dbReference>
<dbReference type="InterPro" id="IPR029398">
    <property type="entry name" value="PolB_thumb"/>
</dbReference>
<dbReference type="SUPFAM" id="SSF46785">
    <property type="entry name" value="Winged helix' DNA-binding domain"/>
    <property type="match status" value="1"/>
</dbReference>
<dbReference type="Pfam" id="PF00533">
    <property type="entry name" value="BRCT"/>
    <property type="match status" value="1"/>
</dbReference>
<dbReference type="EMBL" id="CAUJNA010000262">
    <property type="protein sequence ID" value="CAJ1374568.1"/>
    <property type="molecule type" value="Genomic_DNA"/>
</dbReference>
<gene>
    <name evidence="13" type="ORF">EVOR1521_LOCUS4094</name>
</gene>
<dbReference type="GO" id="GO:0003887">
    <property type="term" value="F:DNA-directed DNA polymerase activity"/>
    <property type="evidence" value="ECO:0007669"/>
    <property type="project" value="InterPro"/>
</dbReference>
<organism evidence="13 14">
    <name type="scientific">Effrenium voratum</name>
    <dbReference type="NCBI Taxonomy" id="2562239"/>
    <lineage>
        <taxon>Eukaryota</taxon>
        <taxon>Sar</taxon>
        <taxon>Alveolata</taxon>
        <taxon>Dinophyceae</taxon>
        <taxon>Suessiales</taxon>
        <taxon>Symbiodiniaceae</taxon>
        <taxon>Effrenium</taxon>
    </lineage>
</organism>
<keyword evidence="3" id="KW-0808">Transferase</keyword>
<feature type="transmembrane region" description="Helical" evidence="10">
    <location>
        <begin position="43"/>
        <end position="61"/>
    </location>
</feature>
<evidence type="ECO:0000256" key="2">
    <source>
        <dbReference type="ARBA" id="ARBA00016513"/>
    </source>
</evidence>
<dbReference type="InterPro" id="IPR043519">
    <property type="entry name" value="NT_sf"/>
</dbReference>
<feature type="domain" description="HTH La-type RNA-binding" evidence="12">
    <location>
        <begin position="324"/>
        <end position="414"/>
    </location>
</feature>
<dbReference type="InterPro" id="IPR036420">
    <property type="entry name" value="BRCT_dom_sf"/>
</dbReference>
<feature type="transmembrane region" description="Helical" evidence="10">
    <location>
        <begin position="148"/>
        <end position="167"/>
    </location>
</feature>
<keyword evidence="4" id="KW-0548">Nucleotidyltransferase</keyword>
<feature type="domain" description="BRCT" evidence="11">
    <location>
        <begin position="626"/>
        <end position="718"/>
    </location>
</feature>
<dbReference type="InterPro" id="IPR002008">
    <property type="entry name" value="DNA_pol_X_beta-like"/>
</dbReference>
<dbReference type="PANTHER" id="PTHR11276:SF28">
    <property type="entry name" value="DNA POLYMERASE LAMBDA"/>
    <property type="match status" value="1"/>
</dbReference>
<dbReference type="PROSITE" id="PS50172">
    <property type="entry name" value="BRCT"/>
    <property type="match status" value="1"/>
</dbReference>
<dbReference type="InterPro" id="IPR001357">
    <property type="entry name" value="BRCT_dom"/>
</dbReference>
<name>A0AA36HUR6_9DINO</name>
<evidence type="ECO:0000256" key="6">
    <source>
        <dbReference type="ARBA" id="ARBA00023239"/>
    </source>
</evidence>
<dbReference type="GO" id="GO:0016829">
    <property type="term" value="F:lyase activity"/>
    <property type="evidence" value="ECO:0007669"/>
    <property type="project" value="UniProtKB-KW"/>
</dbReference>
<evidence type="ECO:0000259" key="12">
    <source>
        <dbReference type="PROSITE" id="PS50961"/>
    </source>
</evidence>
<dbReference type="InterPro" id="IPR002054">
    <property type="entry name" value="DNA-dir_DNA_pol_X"/>
</dbReference>
<dbReference type="Gene3D" id="3.30.210.10">
    <property type="entry name" value="DNA polymerase, thumb domain"/>
    <property type="match status" value="1"/>
</dbReference>
<evidence type="ECO:0000256" key="7">
    <source>
        <dbReference type="PIRSR" id="PIRSR622312-50"/>
    </source>
</evidence>
<accession>A0AA36HUR6</accession>
<feature type="region of interest" description="Disordered" evidence="9">
    <location>
        <begin position="297"/>
        <end position="316"/>
    </location>
</feature>
<dbReference type="Gene3D" id="1.10.10.10">
    <property type="entry name" value="Winged helix-like DNA-binding domain superfamily/Winged helix DNA-binding domain"/>
    <property type="match status" value="1"/>
</dbReference>
<dbReference type="InterPro" id="IPR036390">
    <property type="entry name" value="WH_DNA-bd_sf"/>
</dbReference>
<dbReference type="AlphaFoldDB" id="A0AA36HUR6"/>
<dbReference type="PANTHER" id="PTHR11276">
    <property type="entry name" value="DNA POLYMERASE TYPE-X FAMILY MEMBER"/>
    <property type="match status" value="1"/>
</dbReference>
<dbReference type="GO" id="GO:0006303">
    <property type="term" value="P:double-strand break repair via nonhomologous end joining"/>
    <property type="evidence" value="ECO:0007669"/>
    <property type="project" value="TreeGrafter"/>
</dbReference>
<comment type="caution">
    <text evidence="13">The sequence shown here is derived from an EMBL/GenBank/DDBJ whole genome shotgun (WGS) entry which is preliminary data.</text>
</comment>
<dbReference type="Gene3D" id="3.30.460.10">
    <property type="entry name" value="Beta Polymerase, domain 2"/>
    <property type="match status" value="1"/>
</dbReference>
<sequence>MSRGITQDDEAEDWGQGRGQSSRAFMEELCANLGGYRAFLHRLALQYFGWWLAIALVPAVFLDHHRCEASMPYLAWFLYGATVLAMLVMALLLELAMVQRLGLLQAGELHQLLQDKWRRPLASTVLWKLDSYTDVAFIFIARDCGSSLWWASLAAVIFCAVFCQMIFNTCFACSDCDGELPPSFGFVLFDFKLVNTAVRSVVPFDPDASDLPVAKPVTLRSSASLVGLEKVVGDVAQVCIQSLFLMSATAPHGFVIFSIAVGALNGGLSILLIVQDAVRQEWAVQANELEQGTVLAKPSPGALHEGPSTEMPTLPLDKSDMAEAEDREEKLQKVQEKLEHLMSRENLQEDSFIQMNMDAQMQIPICILAGHEQFEQLQAVDVATLYDAALRSQSVLVDKANMQLKPVIKSKRNTVILHDLAEGIPLEEPAIRGDLSQENRAQLGRLLFGREKSRFRGLFFQLGDGLCPGERVHVWSASAQRWFDDGEVQAVGADGSAVVRFNNARPAAKEVPQRLVAKVLRRRKPKDAKGLLRQAIGTGAGPQDAARRLRDTLARLKAEGSEMKLPVSNSRNFGLQDLASWLYGKAANRAASAADAPVQLSEAAHRAASAADAPVQLSEVLDAPVQAEGIFSGCVILVWAGGTAMSLTRKRLLEARVRECGGRIAETFGGEVTHLVVGMQLPRTGLHFEAGGCFKVTDSWLCESLLLGKRLPEQRYLWRPLSEEEQTSQAQGGVKEEASQTKRSSRKRRREEGKEPNPEVPSDLSLADFRAKIVEEFRTCAAAWAVRGDKWRSWQYKKAENLVAQARGRLDAEELRRLGLTPKFVEKCREIQKTGCLEQAEAFRKDGDIHALLEMTRIHGVGPALAQAWLRCGVRCIADVRQRADTLPGTASGPATGLTKVQRLGLRFVEDFQVPISRSEVERICATVIQRAEASGQSSRLVPCGAYRRGDVLCSGVTLVVSFPGDGPVVTDAGSYLQAMEGIVVADLSGASIAAPTRVPGDDDPALSAQACLCVVRGSPSEAEPMRYRRCDFVFCRDASLPFVTLQWTGSDGGLFNREMKRIAALRGLHLSNTYICKADRTAQGRQVGEITRAGAKILCKDEREIFEMLNLPYRPPERREVDAELLEAVEEAARQAPEALRLVKMELAS</sequence>
<evidence type="ECO:0000256" key="8">
    <source>
        <dbReference type="PROSITE-ProRule" id="PRU00332"/>
    </source>
</evidence>
<evidence type="ECO:0000256" key="5">
    <source>
        <dbReference type="ARBA" id="ARBA00022884"/>
    </source>
</evidence>